<dbReference type="Proteomes" id="UP000809829">
    <property type="component" value="Unassembled WGS sequence"/>
</dbReference>
<sequence>MKKQAMFFGVLLVGFGLFFLLAELNVEIASKLHTWPTVMLLIGIALLAQARASQDHSGLLAGYILLTLGIHFIAVNVLTFWPAHTGMIPFVISISFLLSSRHLKSGLLQGIVLLLAAFTMMFSGRIKQWTTMVEDNVAYLVNFWPISLLIIGLYLLFFKKK</sequence>
<keyword evidence="1" id="KW-0812">Transmembrane</keyword>
<dbReference type="InterPro" id="IPR043726">
    <property type="entry name" value="LiaI-LiaF-like_TM1"/>
</dbReference>
<evidence type="ECO:0000313" key="4">
    <source>
        <dbReference type="Proteomes" id="UP000809829"/>
    </source>
</evidence>
<feature type="transmembrane region" description="Helical" evidence="1">
    <location>
        <begin position="32"/>
        <end position="50"/>
    </location>
</feature>
<dbReference type="EMBL" id="JAFBFC010000001">
    <property type="protein sequence ID" value="MBM7701334.1"/>
    <property type="molecule type" value="Genomic_DNA"/>
</dbReference>
<dbReference type="RefSeq" id="WP_205182583.1">
    <property type="nucleotide sequence ID" value="NZ_JAFBFC010000001.1"/>
</dbReference>
<reference evidence="3 4" key="1">
    <citation type="submission" date="2021-01" db="EMBL/GenBank/DDBJ databases">
        <title>Genomic Encyclopedia of Type Strains, Phase IV (KMG-IV): sequencing the most valuable type-strain genomes for metagenomic binning, comparative biology and taxonomic classification.</title>
        <authorList>
            <person name="Goeker M."/>
        </authorList>
    </citation>
    <scope>NUCLEOTIDE SEQUENCE [LARGE SCALE GENOMIC DNA]</scope>
    <source>
        <strain evidence="3 4">DSM 104297</strain>
    </source>
</reference>
<proteinExistence type="predicted"/>
<keyword evidence="4" id="KW-1185">Reference proteome</keyword>
<keyword evidence="1" id="KW-1133">Transmembrane helix</keyword>
<feature type="domain" description="LiaI-LiaF-like transmembrane region" evidence="2">
    <location>
        <begin position="6"/>
        <end position="47"/>
    </location>
</feature>
<accession>A0ABS2QPE7</accession>
<feature type="transmembrane region" description="Helical" evidence="1">
    <location>
        <begin position="80"/>
        <end position="99"/>
    </location>
</feature>
<evidence type="ECO:0000259" key="2">
    <source>
        <dbReference type="Pfam" id="PF18917"/>
    </source>
</evidence>
<organism evidence="3 4">
    <name type="scientific">Priestia iocasae</name>
    <dbReference type="NCBI Taxonomy" id="2291674"/>
    <lineage>
        <taxon>Bacteria</taxon>
        <taxon>Bacillati</taxon>
        <taxon>Bacillota</taxon>
        <taxon>Bacilli</taxon>
        <taxon>Bacillales</taxon>
        <taxon>Bacillaceae</taxon>
        <taxon>Priestia</taxon>
    </lineage>
</organism>
<protein>
    <submittedName>
        <fullName evidence="3">Membrane-associated HD superfamily phosphohydrolase</fullName>
    </submittedName>
</protein>
<comment type="caution">
    <text evidence="3">The sequence shown here is derived from an EMBL/GenBank/DDBJ whole genome shotgun (WGS) entry which is preliminary data.</text>
</comment>
<feature type="transmembrane region" description="Helical" evidence="1">
    <location>
        <begin position="57"/>
        <end position="74"/>
    </location>
</feature>
<evidence type="ECO:0000256" key="1">
    <source>
        <dbReference type="SAM" id="Phobius"/>
    </source>
</evidence>
<gene>
    <name evidence="3" type="ORF">JOC83_000160</name>
</gene>
<feature type="transmembrane region" description="Helical" evidence="1">
    <location>
        <begin position="138"/>
        <end position="158"/>
    </location>
</feature>
<dbReference type="Pfam" id="PF18917">
    <property type="entry name" value="LiaI-LiaF-like_TM1"/>
    <property type="match status" value="1"/>
</dbReference>
<evidence type="ECO:0000313" key="3">
    <source>
        <dbReference type="EMBL" id="MBM7701334.1"/>
    </source>
</evidence>
<name>A0ABS2QPE7_9BACI</name>
<keyword evidence="1" id="KW-0472">Membrane</keyword>
<feature type="transmembrane region" description="Helical" evidence="1">
    <location>
        <begin position="106"/>
        <end position="126"/>
    </location>
</feature>